<dbReference type="EMBL" id="MTEJ01000047">
    <property type="protein sequence ID" value="OQX13416.1"/>
    <property type="molecule type" value="Genomic_DNA"/>
</dbReference>
<reference evidence="1 2" key="1">
    <citation type="submission" date="2017-01" db="EMBL/GenBank/DDBJ databases">
        <title>Novel large sulfur bacteria in the metagenomes of groundwater-fed chemosynthetic microbial mats in the Lake Huron basin.</title>
        <authorList>
            <person name="Sharrar A.M."/>
            <person name="Flood B.E."/>
            <person name="Bailey J.V."/>
            <person name="Jones D.S."/>
            <person name="Biddanda B."/>
            <person name="Ruberg S.A."/>
            <person name="Marcus D.N."/>
            <person name="Dick G.J."/>
        </authorList>
    </citation>
    <scope>NUCLEOTIDE SEQUENCE [LARGE SCALE GENOMIC DNA]</scope>
    <source>
        <strain evidence="1">A8</strain>
    </source>
</reference>
<evidence type="ECO:0000313" key="2">
    <source>
        <dbReference type="Proteomes" id="UP000192491"/>
    </source>
</evidence>
<comment type="caution">
    <text evidence="1">The sequence shown here is derived from an EMBL/GenBank/DDBJ whole genome shotgun (WGS) entry which is preliminary data.</text>
</comment>
<name>A0A1Y1QTE5_9GAMM</name>
<accession>A0A1Y1QTE5</accession>
<dbReference type="AlphaFoldDB" id="A0A1Y1QTE5"/>
<dbReference type="Proteomes" id="UP000192491">
    <property type="component" value="Unassembled WGS sequence"/>
</dbReference>
<organism evidence="1 2">
    <name type="scientific">Thiothrix lacustris</name>
    <dbReference type="NCBI Taxonomy" id="525917"/>
    <lineage>
        <taxon>Bacteria</taxon>
        <taxon>Pseudomonadati</taxon>
        <taxon>Pseudomonadota</taxon>
        <taxon>Gammaproteobacteria</taxon>
        <taxon>Thiotrichales</taxon>
        <taxon>Thiotrichaceae</taxon>
        <taxon>Thiothrix</taxon>
    </lineage>
</organism>
<evidence type="ECO:0008006" key="3">
    <source>
        <dbReference type="Google" id="ProtNLM"/>
    </source>
</evidence>
<proteinExistence type="predicted"/>
<sequence length="188" mass="20670">MLTTKTLLLDAIFDPQKGWEYSPSHVPLKRIIGDDGNVNYAVTVDDNVIMVCEQSEWKGGEASDVPANRLVAKVYFTGLEISDALAFLQSNAGTSGLPAWGLDGDGDLTLQTAFPISADFPVEWARKQLLVCMALLREATYDFLKAVNQEEPETAAPQHLSSQEDRFDWDSAKQVASVAGEFLKAFLR</sequence>
<protein>
    <recommendedName>
        <fullName evidence="3">YbjN domain-containing protein</fullName>
    </recommendedName>
</protein>
<gene>
    <name evidence="1" type="ORF">BWK73_12135</name>
</gene>
<evidence type="ECO:0000313" key="1">
    <source>
        <dbReference type="EMBL" id="OQX13416.1"/>
    </source>
</evidence>